<evidence type="ECO:0000256" key="1">
    <source>
        <dbReference type="ARBA" id="ARBA00022448"/>
    </source>
</evidence>
<dbReference type="PROSITE" id="PS50893">
    <property type="entry name" value="ABC_TRANSPORTER_2"/>
    <property type="match status" value="2"/>
</dbReference>
<dbReference type="PANTHER" id="PTHR43790">
    <property type="entry name" value="CARBOHYDRATE TRANSPORT ATP-BINDING PROTEIN MG119-RELATED"/>
    <property type="match status" value="1"/>
</dbReference>
<evidence type="ECO:0000256" key="3">
    <source>
        <dbReference type="ARBA" id="ARBA00022597"/>
    </source>
</evidence>
<keyword evidence="4" id="KW-0677">Repeat</keyword>
<dbReference type="Proteomes" id="UP001152308">
    <property type="component" value="Unassembled WGS sequence"/>
</dbReference>
<evidence type="ECO:0000256" key="4">
    <source>
        <dbReference type="ARBA" id="ARBA00022737"/>
    </source>
</evidence>
<keyword evidence="1" id="KW-0813">Transport</keyword>
<keyword evidence="6 10" id="KW-0067">ATP-binding</keyword>
<protein>
    <submittedName>
        <fullName evidence="10">Sugar ABC transporter ATP-binding protein</fullName>
    </submittedName>
</protein>
<sequence length="514" mass="53783">MVEALEVANLSKSFGGQRALADVSLSLGPGEIRALVGQNGCGKSTLIKVLAGYHEPDPGATILVGGNELHLGVPGSGETAGLRFVHQELGLVGSLDVVDNMALGHGYRRTRVGTIDFRAERRHARSALDELGIDLDLRKRASDLSMSERTMLAMARAVQGGSGSAKVLVLDEPTANLPAAEAIRLFDLVRRIRDSGVAVLFVSHHLPEVFDLCDTVTVLRDGNVVTTRPLTGLDEDALVALMIGSRTPATPSAAPVRPPTAPPAGGVERSAMLDVTQMSCGNLTGFDLSDGAGEVVGIAGITGSGRESVVPALFGGIGRVGTVTVDGVIVRADRPDVSMAAGMGCVPAERLANAAFATASLRENVSVADPWAHATAGFLRLKREKSDVATWLDRLGVRPAGDTERQLGTLSGGNQQKVMLARWLRRHPRVLLLDEPTQGVDVGAQADIHALIDDAASAGAAVLVVSTDHAALTRLCDRVVVLAAGRIVDELRRPNIDPDELTASTLKTSAHVHA</sequence>
<dbReference type="InterPro" id="IPR003439">
    <property type="entry name" value="ABC_transporter-like_ATP-bd"/>
</dbReference>
<feature type="domain" description="ABC transporter" evidence="9">
    <location>
        <begin position="5"/>
        <end position="246"/>
    </location>
</feature>
<comment type="caution">
    <text evidence="10">The sequence shown here is derived from an EMBL/GenBank/DDBJ whole genome shotgun (WGS) entry which is preliminary data.</text>
</comment>
<dbReference type="InterPro" id="IPR027417">
    <property type="entry name" value="P-loop_NTPase"/>
</dbReference>
<evidence type="ECO:0000256" key="5">
    <source>
        <dbReference type="ARBA" id="ARBA00022741"/>
    </source>
</evidence>
<dbReference type="InterPro" id="IPR003593">
    <property type="entry name" value="AAA+_ATPase"/>
</dbReference>
<dbReference type="EMBL" id="JAKJLQ010000005">
    <property type="protein sequence ID" value="MDF6101262.1"/>
    <property type="molecule type" value="Genomic_DNA"/>
</dbReference>
<evidence type="ECO:0000256" key="8">
    <source>
        <dbReference type="ARBA" id="ARBA00023136"/>
    </source>
</evidence>
<gene>
    <name evidence="10" type="ORF">L2299_09355</name>
</gene>
<keyword evidence="2" id="KW-1003">Cell membrane</keyword>
<dbReference type="InterPro" id="IPR017871">
    <property type="entry name" value="ABC_transporter-like_CS"/>
</dbReference>
<organism evidence="10 11">
    <name type="scientific">Gordonia hongkongensis</name>
    <dbReference type="NCBI Taxonomy" id="1701090"/>
    <lineage>
        <taxon>Bacteria</taxon>
        <taxon>Bacillati</taxon>
        <taxon>Actinomycetota</taxon>
        <taxon>Actinomycetes</taxon>
        <taxon>Mycobacteriales</taxon>
        <taxon>Gordoniaceae</taxon>
        <taxon>Gordonia</taxon>
    </lineage>
</organism>
<dbReference type="RefSeq" id="WP_277243421.1">
    <property type="nucleotide sequence ID" value="NZ_JAKJLQ010000005.1"/>
</dbReference>
<proteinExistence type="predicted"/>
<evidence type="ECO:0000313" key="10">
    <source>
        <dbReference type="EMBL" id="MDF6101262.1"/>
    </source>
</evidence>
<reference evidence="10" key="2">
    <citation type="submission" date="2022-01" db="EMBL/GenBank/DDBJ databases">
        <authorList>
            <person name="Sanchez-Suarez J."/>
            <person name="Villamil L."/>
            <person name="Diaz L.E."/>
        </authorList>
    </citation>
    <scope>NUCLEOTIDE SEQUENCE</scope>
    <source>
        <strain evidence="10">EUFUS-Z928</strain>
    </source>
</reference>
<dbReference type="InterPro" id="IPR050107">
    <property type="entry name" value="ABC_carbohydrate_import_ATPase"/>
</dbReference>
<evidence type="ECO:0000256" key="6">
    <source>
        <dbReference type="ARBA" id="ARBA00022840"/>
    </source>
</evidence>
<keyword evidence="3" id="KW-0762">Sugar transport</keyword>
<evidence type="ECO:0000259" key="9">
    <source>
        <dbReference type="PROSITE" id="PS50893"/>
    </source>
</evidence>
<dbReference type="PANTHER" id="PTHR43790:SF3">
    <property type="entry name" value="D-ALLOSE IMPORT ATP-BINDING PROTEIN ALSA-RELATED"/>
    <property type="match status" value="1"/>
</dbReference>
<evidence type="ECO:0000256" key="2">
    <source>
        <dbReference type="ARBA" id="ARBA00022475"/>
    </source>
</evidence>
<dbReference type="CDD" id="cd03215">
    <property type="entry name" value="ABC_Carb_Monos_II"/>
    <property type="match status" value="1"/>
</dbReference>
<dbReference type="Gene3D" id="3.40.50.300">
    <property type="entry name" value="P-loop containing nucleotide triphosphate hydrolases"/>
    <property type="match status" value="2"/>
</dbReference>
<keyword evidence="8" id="KW-0472">Membrane</keyword>
<dbReference type="PROSITE" id="PS00211">
    <property type="entry name" value="ABC_TRANSPORTER_1"/>
    <property type="match status" value="1"/>
</dbReference>
<dbReference type="GO" id="GO:0005524">
    <property type="term" value="F:ATP binding"/>
    <property type="evidence" value="ECO:0007669"/>
    <property type="project" value="UniProtKB-KW"/>
</dbReference>
<keyword evidence="7" id="KW-1278">Translocase</keyword>
<dbReference type="Pfam" id="PF00005">
    <property type="entry name" value="ABC_tran"/>
    <property type="match status" value="2"/>
</dbReference>
<reference evidence="10" key="1">
    <citation type="journal article" date="2022" name="Data Brief">
        <title>Draft genome sequence data of Gordonia hongkongensis strain EUFUS-Z928 isolated from the octocoral Eunicea fusca.</title>
        <authorList>
            <person name="Sanchez-Suarez J."/>
            <person name="Diaz L."/>
            <person name="Melo-Bolivar J."/>
            <person name="Villamil L."/>
        </authorList>
    </citation>
    <scope>NUCLEOTIDE SEQUENCE</scope>
    <source>
        <strain evidence="10">EUFUS-Z928</strain>
    </source>
</reference>
<name>A0ABT6BTB7_9ACTN</name>
<dbReference type="SUPFAM" id="SSF52540">
    <property type="entry name" value="P-loop containing nucleoside triphosphate hydrolases"/>
    <property type="match status" value="2"/>
</dbReference>
<dbReference type="CDD" id="cd03216">
    <property type="entry name" value="ABC_Carb_Monos_I"/>
    <property type="match status" value="1"/>
</dbReference>
<evidence type="ECO:0000256" key="7">
    <source>
        <dbReference type="ARBA" id="ARBA00022967"/>
    </source>
</evidence>
<dbReference type="SMART" id="SM00382">
    <property type="entry name" value="AAA"/>
    <property type="match status" value="2"/>
</dbReference>
<keyword evidence="5" id="KW-0547">Nucleotide-binding</keyword>
<feature type="domain" description="ABC transporter" evidence="9">
    <location>
        <begin position="267"/>
        <end position="509"/>
    </location>
</feature>
<keyword evidence="11" id="KW-1185">Reference proteome</keyword>
<evidence type="ECO:0000313" key="11">
    <source>
        <dbReference type="Proteomes" id="UP001152308"/>
    </source>
</evidence>
<accession>A0ABT6BTB7</accession>